<dbReference type="InterPro" id="IPR000073">
    <property type="entry name" value="AB_hydrolase_1"/>
</dbReference>
<dbReference type="Proteomes" id="UP000287756">
    <property type="component" value="Chromosome"/>
</dbReference>
<dbReference type="PANTHER" id="PTHR43798">
    <property type="entry name" value="MONOACYLGLYCEROL LIPASE"/>
    <property type="match status" value="1"/>
</dbReference>
<dbReference type="KEGG" id="hli:HLI_13050"/>
<feature type="domain" description="AB hydrolase-1" evidence="1">
    <location>
        <begin position="29"/>
        <end position="118"/>
    </location>
</feature>
<dbReference type="SUPFAM" id="SSF53474">
    <property type="entry name" value="alpha/beta-Hydrolases"/>
    <property type="match status" value="1"/>
</dbReference>
<evidence type="ECO:0000259" key="1">
    <source>
        <dbReference type="Pfam" id="PF00561"/>
    </source>
</evidence>
<name>A0A410MEC7_9BACI</name>
<dbReference type="PANTHER" id="PTHR43798:SF33">
    <property type="entry name" value="HYDROLASE, PUTATIVE (AFU_ORTHOLOGUE AFUA_2G14860)-RELATED"/>
    <property type="match status" value="1"/>
</dbReference>
<reference evidence="2 3" key="1">
    <citation type="submission" date="2018-01" db="EMBL/GenBank/DDBJ databases">
        <title>The whole genome sequencing and assembly of Halobacillus litoralis ERB031 strain.</title>
        <authorList>
            <person name="Lee S.-J."/>
            <person name="Park M.-K."/>
            <person name="Kim J.-Y."/>
            <person name="Lee Y.-J."/>
            <person name="Yi H."/>
            <person name="Bahn Y.-S."/>
            <person name="Kim J.F."/>
            <person name="Lee D.-W."/>
        </authorList>
    </citation>
    <scope>NUCLEOTIDE SEQUENCE [LARGE SCALE GENOMIC DNA]</scope>
    <source>
        <strain evidence="2 3">ERB 031</strain>
    </source>
</reference>
<evidence type="ECO:0000313" key="2">
    <source>
        <dbReference type="EMBL" id="QAS53050.1"/>
    </source>
</evidence>
<dbReference type="PRINTS" id="PR00111">
    <property type="entry name" value="ABHYDROLASE"/>
</dbReference>
<dbReference type="OrthoDB" id="2357020at2"/>
<sequence>MTHITYDYHAEKIGQGVPAIFLPAGGFTGNEGLNIAEFLSGDFETHLIDLPGLGNSKGIDGKITSVHLANWVKEYMEQNHIEKADLIGHSLGGAILLSFAVHYPDKVNKLVLLDQGHKPFPRIPKSEFGPFAYIFPLINVCVKIFRKPCLNKLAPLFLQSNEQEIDFEGDVKRFCERMGIEENEYVRMAIKHPAEFSVEGLNLMFGYYNLNLPKLLKSIKVPTYLIYGTFENINEKEHRHTEHYIQKLKRHSLPITYHQVNGGHYVHWNKEFSLCDLKEFLTNTS</sequence>
<dbReference type="InterPro" id="IPR029058">
    <property type="entry name" value="AB_hydrolase_fold"/>
</dbReference>
<dbReference type="AlphaFoldDB" id="A0A410MEC7"/>
<organism evidence="2 3">
    <name type="scientific">Halobacillus litoralis</name>
    <dbReference type="NCBI Taxonomy" id="45668"/>
    <lineage>
        <taxon>Bacteria</taxon>
        <taxon>Bacillati</taxon>
        <taxon>Bacillota</taxon>
        <taxon>Bacilli</taxon>
        <taxon>Bacillales</taxon>
        <taxon>Bacillaceae</taxon>
        <taxon>Halobacillus</taxon>
    </lineage>
</organism>
<proteinExistence type="predicted"/>
<evidence type="ECO:0000313" key="3">
    <source>
        <dbReference type="Proteomes" id="UP000287756"/>
    </source>
</evidence>
<dbReference type="EMBL" id="CP026118">
    <property type="protein sequence ID" value="QAS53050.1"/>
    <property type="molecule type" value="Genomic_DNA"/>
</dbReference>
<dbReference type="GO" id="GO:0016787">
    <property type="term" value="F:hydrolase activity"/>
    <property type="evidence" value="ECO:0007669"/>
    <property type="project" value="UniProtKB-KW"/>
</dbReference>
<keyword evidence="2" id="KW-0378">Hydrolase</keyword>
<protein>
    <submittedName>
        <fullName evidence="2">Alpha/beta hydrolase</fullName>
    </submittedName>
</protein>
<dbReference type="GO" id="GO:0016020">
    <property type="term" value="C:membrane"/>
    <property type="evidence" value="ECO:0007669"/>
    <property type="project" value="TreeGrafter"/>
</dbReference>
<dbReference type="Pfam" id="PF00561">
    <property type="entry name" value="Abhydrolase_1"/>
    <property type="match status" value="1"/>
</dbReference>
<dbReference type="InterPro" id="IPR050266">
    <property type="entry name" value="AB_hydrolase_sf"/>
</dbReference>
<accession>A0A410MEC7</accession>
<dbReference type="Gene3D" id="3.40.50.1820">
    <property type="entry name" value="alpha/beta hydrolase"/>
    <property type="match status" value="1"/>
</dbReference>
<gene>
    <name evidence="2" type="ORF">HLI_13050</name>
</gene>